<dbReference type="PROSITE" id="PS51725">
    <property type="entry name" value="ABM"/>
    <property type="match status" value="1"/>
</dbReference>
<sequence>MLIRIVRMTFREDSVQAFLNIFNNSRDKIRHFPGCRHLELHRDANDPNTFCTYSHWESQDHLDRYRDSELFGSVWPATKALFAEKPFAFSNHIEQVVE</sequence>
<dbReference type="PANTHER" id="PTHR33336:SF15">
    <property type="entry name" value="ABM DOMAIN-CONTAINING PROTEIN"/>
    <property type="match status" value="1"/>
</dbReference>
<comment type="caution">
    <text evidence="2">The sequence shown here is derived from an EMBL/GenBank/DDBJ whole genome shotgun (WGS) entry which is preliminary data.</text>
</comment>
<dbReference type="Pfam" id="PF03992">
    <property type="entry name" value="ABM"/>
    <property type="match status" value="1"/>
</dbReference>
<dbReference type="RefSeq" id="WP_225698370.1">
    <property type="nucleotide sequence ID" value="NZ_JAIXNE010000002.1"/>
</dbReference>
<dbReference type="SUPFAM" id="SSF54909">
    <property type="entry name" value="Dimeric alpha+beta barrel"/>
    <property type="match status" value="1"/>
</dbReference>
<name>A0A9X1HP53_9BACT</name>
<evidence type="ECO:0000313" key="4">
    <source>
        <dbReference type="EMBL" id="MCA6077571.1"/>
    </source>
</evidence>
<keyword evidence="2" id="KW-0503">Monooxygenase</keyword>
<keyword evidence="5" id="KW-1185">Reference proteome</keyword>
<evidence type="ECO:0000313" key="2">
    <source>
        <dbReference type="EMBL" id="MCA6075266.1"/>
    </source>
</evidence>
<accession>A0A9X1HP53</accession>
<dbReference type="EMBL" id="JAIXNE010000004">
    <property type="protein sequence ID" value="MCA6077571.1"/>
    <property type="molecule type" value="Genomic_DNA"/>
</dbReference>
<dbReference type="InterPro" id="IPR050744">
    <property type="entry name" value="AI-2_Isomerase_LsrG"/>
</dbReference>
<dbReference type="EMBL" id="JAIXNE010000003">
    <property type="protein sequence ID" value="MCA6076443.1"/>
    <property type="molecule type" value="Genomic_DNA"/>
</dbReference>
<dbReference type="Gene3D" id="3.30.70.100">
    <property type="match status" value="1"/>
</dbReference>
<gene>
    <name evidence="2" type="ORF">LDX50_10320</name>
    <name evidence="3" type="ORF">LDX50_16290</name>
    <name evidence="4" type="ORF">LDX50_22010</name>
</gene>
<dbReference type="Proteomes" id="UP001139409">
    <property type="component" value="Unassembled WGS sequence"/>
</dbReference>
<evidence type="ECO:0000259" key="1">
    <source>
        <dbReference type="PROSITE" id="PS51725"/>
    </source>
</evidence>
<dbReference type="InterPro" id="IPR007138">
    <property type="entry name" value="ABM_dom"/>
</dbReference>
<feature type="domain" description="ABM" evidence="1">
    <location>
        <begin position="2"/>
        <end position="93"/>
    </location>
</feature>
<reference evidence="2" key="1">
    <citation type="submission" date="2021-09" db="EMBL/GenBank/DDBJ databases">
        <title>Fulvivirga sp. isolated from coastal sediment.</title>
        <authorList>
            <person name="Yu H."/>
        </authorList>
    </citation>
    <scope>NUCLEOTIDE SEQUENCE</scope>
    <source>
        <strain evidence="2">1062</strain>
    </source>
</reference>
<dbReference type="PANTHER" id="PTHR33336">
    <property type="entry name" value="QUINOL MONOOXYGENASE YGIN-RELATED"/>
    <property type="match status" value="1"/>
</dbReference>
<dbReference type="GO" id="GO:0004497">
    <property type="term" value="F:monooxygenase activity"/>
    <property type="evidence" value="ECO:0007669"/>
    <property type="project" value="UniProtKB-KW"/>
</dbReference>
<keyword evidence="2" id="KW-0560">Oxidoreductase</keyword>
<dbReference type="EMBL" id="JAIXNE010000002">
    <property type="protein sequence ID" value="MCA6075266.1"/>
    <property type="molecule type" value="Genomic_DNA"/>
</dbReference>
<organism evidence="2 5">
    <name type="scientific">Fulvivirga sedimenti</name>
    <dbReference type="NCBI Taxonomy" id="2879465"/>
    <lineage>
        <taxon>Bacteria</taxon>
        <taxon>Pseudomonadati</taxon>
        <taxon>Bacteroidota</taxon>
        <taxon>Cytophagia</taxon>
        <taxon>Cytophagales</taxon>
        <taxon>Fulvivirgaceae</taxon>
        <taxon>Fulvivirga</taxon>
    </lineage>
</organism>
<dbReference type="InterPro" id="IPR011008">
    <property type="entry name" value="Dimeric_a/b-barrel"/>
</dbReference>
<dbReference type="AlphaFoldDB" id="A0A9X1HP53"/>
<evidence type="ECO:0000313" key="5">
    <source>
        <dbReference type="Proteomes" id="UP001139409"/>
    </source>
</evidence>
<evidence type="ECO:0000313" key="3">
    <source>
        <dbReference type="EMBL" id="MCA6076443.1"/>
    </source>
</evidence>
<proteinExistence type="predicted"/>
<protein>
    <submittedName>
        <fullName evidence="2">Antibiotic biosynthesis monooxygenase</fullName>
    </submittedName>
</protein>